<keyword evidence="2" id="KW-1185">Reference proteome</keyword>
<reference evidence="1" key="2">
    <citation type="submission" date="2020-05" db="UniProtKB">
        <authorList>
            <consortium name="EnsemblMetazoa"/>
        </authorList>
    </citation>
    <scope>IDENTIFICATION</scope>
    <source>
        <strain evidence="1">MINIMUS1</strain>
    </source>
</reference>
<dbReference type="VEuPathDB" id="VectorBase:AMIN014430"/>
<dbReference type="Proteomes" id="UP000075920">
    <property type="component" value="Unassembled WGS sequence"/>
</dbReference>
<evidence type="ECO:0000313" key="2">
    <source>
        <dbReference type="Proteomes" id="UP000075920"/>
    </source>
</evidence>
<protein>
    <submittedName>
        <fullName evidence="1">Uncharacterized protein</fullName>
    </submittedName>
</protein>
<organism evidence="1 2">
    <name type="scientific">Anopheles minimus</name>
    <dbReference type="NCBI Taxonomy" id="112268"/>
    <lineage>
        <taxon>Eukaryota</taxon>
        <taxon>Metazoa</taxon>
        <taxon>Ecdysozoa</taxon>
        <taxon>Arthropoda</taxon>
        <taxon>Hexapoda</taxon>
        <taxon>Insecta</taxon>
        <taxon>Pterygota</taxon>
        <taxon>Neoptera</taxon>
        <taxon>Endopterygota</taxon>
        <taxon>Diptera</taxon>
        <taxon>Nematocera</taxon>
        <taxon>Culicoidea</taxon>
        <taxon>Culicidae</taxon>
        <taxon>Anophelinae</taxon>
        <taxon>Anopheles</taxon>
    </lineage>
</organism>
<reference evidence="2" key="1">
    <citation type="submission" date="2013-03" db="EMBL/GenBank/DDBJ databases">
        <title>The Genome Sequence of Anopheles minimus MINIMUS1.</title>
        <authorList>
            <consortium name="The Broad Institute Genomics Platform"/>
            <person name="Neafsey D.E."/>
            <person name="Walton C."/>
            <person name="Walker B."/>
            <person name="Young S.K."/>
            <person name="Zeng Q."/>
            <person name="Gargeya S."/>
            <person name="Fitzgerald M."/>
            <person name="Haas B."/>
            <person name="Abouelleil A."/>
            <person name="Allen A.W."/>
            <person name="Alvarado L."/>
            <person name="Arachchi H.M."/>
            <person name="Berlin A.M."/>
            <person name="Chapman S.B."/>
            <person name="Gainer-Dewar J."/>
            <person name="Goldberg J."/>
            <person name="Griggs A."/>
            <person name="Gujja S."/>
            <person name="Hansen M."/>
            <person name="Howarth C."/>
            <person name="Imamovic A."/>
            <person name="Ireland A."/>
            <person name="Larimer J."/>
            <person name="McCowan C."/>
            <person name="Murphy C."/>
            <person name="Pearson M."/>
            <person name="Poon T.W."/>
            <person name="Priest M."/>
            <person name="Roberts A."/>
            <person name="Saif S."/>
            <person name="Shea T."/>
            <person name="Sisk P."/>
            <person name="Sykes S."/>
            <person name="Wortman J."/>
            <person name="Nusbaum C."/>
            <person name="Birren B."/>
        </authorList>
    </citation>
    <scope>NUCLEOTIDE SEQUENCE [LARGE SCALE GENOMIC DNA]</scope>
    <source>
        <strain evidence="2">MINIMUS1</strain>
    </source>
</reference>
<dbReference type="AlphaFoldDB" id="A0A182WP14"/>
<evidence type="ECO:0000313" key="1">
    <source>
        <dbReference type="EnsemblMetazoa" id="AMIN014430-PA"/>
    </source>
</evidence>
<sequence length="17" mass="1917">MSPCVNFRLANLLSHKS</sequence>
<name>A0A182WP14_9DIPT</name>
<dbReference type="EnsemblMetazoa" id="AMIN014430-RA">
    <property type="protein sequence ID" value="AMIN014430-PA"/>
    <property type="gene ID" value="AMIN014430"/>
</dbReference>
<accession>A0A182WP14</accession>
<proteinExistence type="predicted"/>